<feature type="domain" description="AttH" evidence="1">
    <location>
        <begin position="83"/>
        <end position="261"/>
    </location>
</feature>
<dbReference type="GO" id="GO:0016787">
    <property type="term" value="F:hydrolase activity"/>
    <property type="evidence" value="ECO:0007669"/>
    <property type="project" value="UniProtKB-KW"/>
</dbReference>
<dbReference type="PANTHER" id="PTHR38591">
    <property type="entry name" value="HYDROLASE"/>
    <property type="match status" value="1"/>
</dbReference>
<gene>
    <name evidence="2" type="ORF">BX591_1202</name>
</gene>
<reference evidence="2 3" key="1">
    <citation type="submission" date="2018-06" db="EMBL/GenBank/DDBJ databases">
        <title>Genomic Encyclopedia of Type Strains, Phase III (KMG-III): the genomes of soil and plant-associated and newly described type strains.</title>
        <authorList>
            <person name="Whitman W."/>
        </authorList>
    </citation>
    <scope>NUCLEOTIDE SEQUENCE [LARGE SCALE GENOMIC DNA]</scope>
    <source>
        <strain evidence="2 3">LMG 23644</strain>
    </source>
</reference>
<organism evidence="2 3">
    <name type="scientific">Paraburkholderia bryophila</name>
    <dbReference type="NCBI Taxonomy" id="420952"/>
    <lineage>
        <taxon>Bacteria</taxon>
        <taxon>Pseudomonadati</taxon>
        <taxon>Pseudomonadota</taxon>
        <taxon>Betaproteobacteria</taxon>
        <taxon>Burkholderiales</taxon>
        <taxon>Burkholderiaceae</taxon>
        <taxon>Paraburkholderia</taxon>
    </lineage>
</organism>
<dbReference type="PANTHER" id="PTHR38591:SF1">
    <property type="entry name" value="BLL1000 PROTEIN"/>
    <property type="match status" value="1"/>
</dbReference>
<evidence type="ECO:0000313" key="3">
    <source>
        <dbReference type="Proteomes" id="UP000248918"/>
    </source>
</evidence>
<accession>A0A329BL96</accession>
<comment type="caution">
    <text evidence="2">The sequence shown here is derived from an EMBL/GenBank/DDBJ whole genome shotgun (WGS) entry which is preliminary data.</text>
</comment>
<dbReference type="Pfam" id="PF17186">
    <property type="entry name" value="Lipocalin_9"/>
    <property type="match status" value="1"/>
</dbReference>
<dbReference type="STRING" id="1169143.GCA_000383275_02430"/>
<proteinExistence type="predicted"/>
<dbReference type="InterPro" id="IPR023374">
    <property type="entry name" value="AttH-like_dom_sf"/>
</dbReference>
<protein>
    <submittedName>
        <fullName evidence="2">Putative secreted hydrolase</fullName>
    </submittedName>
</protein>
<dbReference type="SUPFAM" id="SSF159245">
    <property type="entry name" value="AttH-like"/>
    <property type="match status" value="1"/>
</dbReference>
<dbReference type="AlphaFoldDB" id="A0A329BL96"/>
<dbReference type="Proteomes" id="UP000248918">
    <property type="component" value="Unassembled WGS sequence"/>
</dbReference>
<keyword evidence="2" id="KW-0378">Hydrolase</keyword>
<evidence type="ECO:0000259" key="1">
    <source>
        <dbReference type="Pfam" id="PF07143"/>
    </source>
</evidence>
<dbReference type="InterPro" id="IPR010791">
    <property type="entry name" value="AttH_dom"/>
</dbReference>
<name>A0A329BL96_9BURK</name>
<dbReference type="Pfam" id="PF07143">
    <property type="entry name" value="CrtC"/>
    <property type="match status" value="1"/>
</dbReference>
<evidence type="ECO:0000313" key="2">
    <source>
        <dbReference type="EMBL" id="RAS23396.1"/>
    </source>
</evidence>
<sequence length="402" mass="43689">MVVLPLRRIRHAMRAMPRALSRSCDGSGACAQGMNRQRMLGLLCVVALTASNAFAAAPEFAAVTPDHAIALPQDSGAHPAFRTEWWYATGWLTTPDNHPLGFQITFFRSATGHDSDDPSAFAPSQLIIAHAALSDPALGHLAHDQRIAREGFGLAYAKPANTDVKLDTWKIVRADNGRYNVTADANGFSLHLVLTPSQAPLVQGERGYSRKGPRPEQASYYYSEPQLRVSGSVVRPVAAGGSSRGDIAVTGMAWLDHEWSSTLLDANAVGWDWLGANLADGSALMAFKVRSRDGQAMWAHAALRKSDGQVTQFSADEVEFTPIRAWRSPRTNTSYPVSMSVKTGPLTWRLDPLMDDQELDSRQSTGAVYWEGAVHVSRDGADVGRAYLELTGYADALRIGRE</sequence>
<dbReference type="EMBL" id="QLTK01000020">
    <property type="protein sequence ID" value="RAS23396.1"/>
    <property type="molecule type" value="Genomic_DNA"/>
</dbReference>
<dbReference type="Gene3D" id="2.40.370.10">
    <property type="entry name" value="AttH-like domain"/>
    <property type="match status" value="2"/>
</dbReference>